<evidence type="ECO:0000313" key="4">
    <source>
        <dbReference type="Proteomes" id="UP001234178"/>
    </source>
</evidence>
<evidence type="ECO:0000313" key="3">
    <source>
        <dbReference type="EMBL" id="KAK4029722.1"/>
    </source>
</evidence>
<feature type="compositionally biased region" description="Basic residues" evidence="1">
    <location>
        <begin position="530"/>
        <end position="540"/>
    </location>
</feature>
<evidence type="ECO:0000259" key="2">
    <source>
        <dbReference type="PROSITE" id="PS52052"/>
    </source>
</evidence>
<feature type="domain" description="PEHE" evidence="2">
    <location>
        <begin position="385"/>
        <end position="516"/>
    </location>
</feature>
<gene>
    <name evidence="3" type="ORF">OUZ56_022689</name>
</gene>
<comment type="caution">
    <text evidence="3">The sequence shown here is derived from an EMBL/GenBank/DDBJ whole genome shotgun (WGS) entry which is preliminary data.</text>
</comment>
<accession>A0ABR0AX61</accession>
<feature type="compositionally biased region" description="Low complexity" evidence="1">
    <location>
        <begin position="40"/>
        <end position="51"/>
    </location>
</feature>
<dbReference type="SMART" id="SM01300">
    <property type="entry name" value="PEHE"/>
    <property type="match status" value="1"/>
</dbReference>
<evidence type="ECO:0000256" key="1">
    <source>
        <dbReference type="SAM" id="MobiDB-lite"/>
    </source>
</evidence>
<dbReference type="InterPro" id="IPR029332">
    <property type="entry name" value="PEHE_dom"/>
</dbReference>
<dbReference type="PANTHER" id="PTHR21656">
    <property type="entry name" value="MALE-SPECIFIC LETHAL-1 PROTEIN"/>
    <property type="match status" value="1"/>
</dbReference>
<dbReference type="EMBL" id="JAOYFB010000039">
    <property type="protein sequence ID" value="KAK4029722.1"/>
    <property type="molecule type" value="Genomic_DNA"/>
</dbReference>
<reference evidence="3 4" key="1">
    <citation type="journal article" date="2023" name="Nucleic Acids Res.">
        <title>The hologenome of Daphnia magna reveals possible DNA methylation and microbiome-mediated evolution of the host genome.</title>
        <authorList>
            <person name="Chaturvedi A."/>
            <person name="Li X."/>
            <person name="Dhandapani V."/>
            <person name="Marshall H."/>
            <person name="Kissane S."/>
            <person name="Cuenca-Cambronero M."/>
            <person name="Asole G."/>
            <person name="Calvet F."/>
            <person name="Ruiz-Romero M."/>
            <person name="Marangio P."/>
            <person name="Guigo R."/>
            <person name="Rago D."/>
            <person name="Mirbahai L."/>
            <person name="Eastwood N."/>
            <person name="Colbourne J.K."/>
            <person name="Zhou J."/>
            <person name="Mallon E."/>
            <person name="Orsini L."/>
        </authorList>
    </citation>
    <scope>NUCLEOTIDE SEQUENCE [LARGE SCALE GENOMIC DNA]</scope>
    <source>
        <strain evidence="3">LRV0_1</strain>
    </source>
</reference>
<dbReference type="InterPro" id="IPR026711">
    <property type="entry name" value="Msl-1"/>
</dbReference>
<feature type="region of interest" description="Disordered" evidence="1">
    <location>
        <begin position="228"/>
        <end position="265"/>
    </location>
</feature>
<sequence length="540" mass="61114">MLLMRGATSDLKVMAESVDAVSRSTASVVHTEPNFRKTNKNTPTNKNNNTPSDNFKSQSPSEDKVIKYVGLPCETDHMYHTNFADDSSKYQELANEVAHLKELVLFHLDLIQQQSECNAAKDKQLSALRHENEMLRQKLERMERRVQMQTTKQKNDIPVEENHASGKVTDSSLLQGGKVIVGNSVATRTQSKVSGSSAFPIPEQQSLPICDNISAVEEIPRKRIKTLLPVRTKSCPSPPPAKRRRTAKSSEREEDQKHVTHPDDNMLDDLINQAVEEGAIINLTDTNVPSDHIIEAKVVLEPCSLPALSTLATIGANESASTETNVLEAPIHSEHKRIQECLSQKPPVRESAYLKKEALLTTEEPYLTHLGEWFNQPEVLTNEAQVEVPRWVIKPLSGRTSTHGIENLDDEIFSKRHQKHETDEKRRKRWDLQRFREQRRYEKLRARYEGEDRSQDRVRTQAPVEVSSSSCLGANCSTLWARPEDVTHVQVEPWLPVSVFGAPLPNVAPAEFQLPWSSSRSGDLQEPLTKRRQRRSYKAD</sequence>
<dbReference type="PANTHER" id="PTHR21656:SF2">
    <property type="entry name" value="MALE-SPECIFIC LETHAL 1 HOMOLOG"/>
    <property type="match status" value="1"/>
</dbReference>
<organism evidence="3 4">
    <name type="scientific">Daphnia magna</name>
    <dbReference type="NCBI Taxonomy" id="35525"/>
    <lineage>
        <taxon>Eukaryota</taxon>
        <taxon>Metazoa</taxon>
        <taxon>Ecdysozoa</taxon>
        <taxon>Arthropoda</taxon>
        <taxon>Crustacea</taxon>
        <taxon>Branchiopoda</taxon>
        <taxon>Diplostraca</taxon>
        <taxon>Cladocera</taxon>
        <taxon>Anomopoda</taxon>
        <taxon>Daphniidae</taxon>
        <taxon>Daphnia</taxon>
    </lineage>
</organism>
<dbReference type="Gene3D" id="1.20.5.170">
    <property type="match status" value="1"/>
</dbReference>
<feature type="region of interest" description="Disordered" evidence="1">
    <location>
        <begin position="24"/>
        <end position="61"/>
    </location>
</feature>
<feature type="region of interest" description="Disordered" evidence="1">
    <location>
        <begin position="149"/>
        <end position="171"/>
    </location>
</feature>
<dbReference type="Proteomes" id="UP001234178">
    <property type="component" value="Unassembled WGS sequence"/>
</dbReference>
<feature type="region of interest" description="Disordered" evidence="1">
    <location>
        <begin position="518"/>
        <end position="540"/>
    </location>
</feature>
<protein>
    <recommendedName>
        <fullName evidence="2">PEHE domain-containing protein</fullName>
    </recommendedName>
</protein>
<keyword evidence="4" id="KW-1185">Reference proteome</keyword>
<feature type="compositionally biased region" description="Basic and acidic residues" evidence="1">
    <location>
        <begin position="153"/>
        <end position="164"/>
    </location>
</feature>
<proteinExistence type="predicted"/>
<dbReference type="PROSITE" id="PS52052">
    <property type="entry name" value="PEHE"/>
    <property type="match status" value="1"/>
</dbReference>
<feature type="compositionally biased region" description="Basic and acidic residues" evidence="1">
    <location>
        <begin position="248"/>
        <end position="264"/>
    </location>
</feature>
<dbReference type="Gene3D" id="6.10.250.2000">
    <property type="match status" value="1"/>
</dbReference>
<name>A0ABR0AX61_9CRUS</name>
<dbReference type="Pfam" id="PF15275">
    <property type="entry name" value="PEHE"/>
    <property type="match status" value="1"/>
</dbReference>